<feature type="transmembrane region" description="Helical" evidence="8">
    <location>
        <begin position="1089"/>
        <end position="1109"/>
    </location>
</feature>
<dbReference type="InterPro" id="IPR036400">
    <property type="entry name" value="Cyt_B5-like_heme/steroid_sf"/>
</dbReference>
<protein>
    <recommendedName>
        <fullName evidence="2">chitin synthase</fullName>
        <ecNumber evidence="2">2.4.1.16</ecNumber>
    </recommendedName>
</protein>
<dbReference type="InterPro" id="IPR004835">
    <property type="entry name" value="Chitin_synth"/>
</dbReference>
<feature type="compositionally biased region" description="Low complexity" evidence="7">
    <location>
        <begin position="93"/>
        <end position="103"/>
    </location>
</feature>
<dbReference type="PANTHER" id="PTHR22914:SF41">
    <property type="entry name" value="CHITIN SYNTHASE 7"/>
    <property type="match status" value="1"/>
</dbReference>
<evidence type="ECO:0000313" key="9">
    <source>
        <dbReference type="EMBL" id="RUP50282.1"/>
    </source>
</evidence>
<organism evidence="9 10">
    <name type="scientific">Jimgerdemannia flammicorona</name>
    <dbReference type="NCBI Taxonomy" id="994334"/>
    <lineage>
        <taxon>Eukaryota</taxon>
        <taxon>Fungi</taxon>
        <taxon>Fungi incertae sedis</taxon>
        <taxon>Mucoromycota</taxon>
        <taxon>Mucoromycotina</taxon>
        <taxon>Endogonomycetes</taxon>
        <taxon>Endogonales</taxon>
        <taxon>Endogonaceae</taxon>
        <taxon>Jimgerdemannia</taxon>
    </lineage>
</organism>
<evidence type="ECO:0000256" key="5">
    <source>
        <dbReference type="ARBA" id="ARBA00022989"/>
    </source>
</evidence>
<keyword evidence="10" id="KW-1185">Reference proteome</keyword>
<dbReference type="EC" id="2.4.1.16" evidence="2"/>
<dbReference type="Pfam" id="PF03142">
    <property type="entry name" value="Chitin_synth_2"/>
    <property type="match status" value="2"/>
</dbReference>
<feature type="transmembrane region" description="Helical" evidence="8">
    <location>
        <begin position="283"/>
        <end position="302"/>
    </location>
</feature>
<evidence type="ECO:0000256" key="4">
    <source>
        <dbReference type="ARBA" id="ARBA00022692"/>
    </source>
</evidence>
<accession>A0A433DHE6</accession>
<evidence type="ECO:0000256" key="1">
    <source>
        <dbReference type="ARBA" id="ARBA00004141"/>
    </source>
</evidence>
<dbReference type="GO" id="GO:0016020">
    <property type="term" value="C:membrane"/>
    <property type="evidence" value="ECO:0007669"/>
    <property type="project" value="UniProtKB-SubCell"/>
</dbReference>
<dbReference type="SUPFAM" id="SSF53448">
    <property type="entry name" value="Nucleotide-diphospho-sugar transferases"/>
    <property type="match status" value="1"/>
</dbReference>
<feature type="compositionally biased region" description="Polar residues" evidence="7">
    <location>
        <begin position="58"/>
        <end position="69"/>
    </location>
</feature>
<keyword evidence="3" id="KW-0328">Glycosyltransferase</keyword>
<proteinExistence type="predicted"/>
<reference evidence="9 10" key="1">
    <citation type="journal article" date="2018" name="New Phytol.">
        <title>Phylogenomics of Endogonaceae and evolution of mycorrhizas within Mucoromycota.</title>
        <authorList>
            <person name="Chang Y."/>
            <person name="Desiro A."/>
            <person name="Na H."/>
            <person name="Sandor L."/>
            <person name="Lipzen A."/>
            <person name="Clum A."/>
            <person name="Barry K."/>
            <person name="Grigoriev I.V."/>
            <person name="Martin F.M."/>
            <person name="Stajich J.E."/>
            <person name="Smith M.E."/>
            <person name="Bonito G."/>
            <person name="Spatafora J.W."/>
        </authorList>
    </citation>
    <scope>NUCLEOTIDE SEQUENCE [LARGE SCALE GENOMIC DNA]</scope>
    <source>
        <strain evidence="9 10">GMNB39</strain>
    </source>
</reference>
<keyword evidence="4 8" id="KW-0812">Transmembrane</keyword>
<dbReference type="Gene3D" id="3.10.120.10">
    <property type="entry name" value="Cytochrome b5-like heme/steroid binding domain"/>
    <property type="match status" value="1"/>
</dbReference>
<feature type="region of interest" description="Disordered" evidence="7">
    <location>
        <begin position="151"/>
        <end position="192"/>
    </location>
</feature>
<keyword evidence="5 8" id="KW-1133">Transmembrane helix</keyword>
<feature type="transmembrane region" description="Helical" evidence="8">
    <location>
        <begin position="1116"/>
        <end position="1140"/>
    </location>
</feature>
<comment type="caution">
    <text evidence="9">The sequence shown here is derived from an EMBL/GenBank/DDBJ whole genome shotgun (WGS) entry which is preliminary data.</text>
</comment>
<dbReference type="GO" id="GO:0030428">
    <property type="term" value="C:cell septum"/>
    <property type="evidence" value="ECO:0007669"/>
    <property type="project" value="TreeGrafter"/>
</dbReference>
<dbReference type="GO" id="GO:0006031">
    <property type="term" value="P:chitin biosynthetic process"/>
    <property type="evidence" value="ECO:0007669"/>
    <property type="project" value="TreeGrafter"/>
</dbReference>
<keyword evidence="6 8" id="KW-0472">Membrane</keyword>
<dbReference type="Proteomes" id="UP000268093">
    <property type="component" value="Unassembled WGS sequence"/>
</dbReference>
<evidence type="ECO:0000256" key="7">
    <source>
        <dbReference type="SAM" id="MobiDB-lite"/>
    </source>
</evidence>
<dbReference type="PANTHER" id="PTHR22914">
    <property type="entry name" value="CHITIN SYNTHASE"/>
    <property type="match status" value="1"/>
</dbReference>
<feature type="region of interest" description="Disordered" evidence="7">
    <location>
        <begin position="58"/>
        <end position="125"/>
    </location>
</feature>
<evidence type="ECO:0000256" key="3">
    <source>
        <dbReference type="ARBA" id="ARBA00022676"/>
    </source>
</evidence>
<comment type="subcellular location">
    <subcellularLocation>
        <location evidence="1">Membrane</location>
        <topology evidence="1">Multi-pass membrane protein</topology>
    </subcellularLocation>
</comment>
<feature type="region of interest" description="Disordered" evidence="7">
    <location>
        <begin position="1"/>
        <end position="21"/>
    </location>
</feature>
<feature type="region of interest" description="Disordered" evidence="7">
    <location>
        <begin position="920"/>
        <end position="939"/>
    </location>
</feature>
<evidence type="ECO:0000313" key="10">
    <source>
        <dbReference type="Proteomes" id="UP000268093"/>
    </source>
</evidence>
<dbReference type="GO" id="GO:0071944">
    <property type="term" value="C:cell periphery"/>
    <property type="evidence" value="ECO:0007669"/>
    <property type="project" value="TreeGrafter"/>
</dbReference>
<name>A0A433DHE6_9FUNG</name>
<feature type="compositionally biased region" description="Low complexity" evidence="7">
    <location>
        <begin position="1496"/>
        <end position="1510"/>
    </location>
</feature>
<keyword evidence="3" id="KW-0808">Transferase</keyword>
<dbReference type="EMBL" id="RBNI01001574">
    <property type="protein sequence ID" value="RUP50282.1"/>
    <property type="molecule type" value="Genomic_DNA"/>
</dbReference>
<dbReference type="OrthoDB" id="2235682at2759"/>
<dbReference type="InterPro" id="IPR029044">
    <property type="entry name" value="Nucleotide-diphossugar_trans"/>
</dbReference>
<evidence type="ECO:0000256" key="6">
    <source>
        <dbReference type="ARBA" id="ARBA00023136"/>
    </source>
</evidence>
<feature type="region of interest" description="Disordered" evidence="7">
    <location>
        <begin position="1489"/>
        <end position="1510"/>
    </location>
</feature>
<feature type="transmembrane region" description="Helical" evidence="8">
    <location>
        <begin position="1061"/>
        <end position="1083"/>
    </location>
</feature>
<evidence type="ECO:0000256" key="8">
    <source>
        <dbReference type="SAM" id="Phobius"/>
    </source>
</evidence>
<gene>
    <name evidence="9" type="ORF">BC936DRAFT_139754</name>
</gene>
<dbReference type="GO" id="GO:0004100">
    <property type="term" value="F:chitin synthase activity"/>
    <property type="evidence" value="ECO:0007669"/>
    <property type="project" value="UniProtKB-EC"/>
</dbReference>
<sequence>MSSTRRKQAGGGAPEMARNPASSASLLIPDLRQTALPASILDQSWDYRAFDINGGISSASATRPGNPSSPVLAPTDSLTRHRQAASNGSGNLTRSTQSSTSSSAHTDGARTHLPATPQVPVPNVQDGESRAFAGFEGSSDDFNRDSIVVPSNQTSVTSPPPVMAHASVASRRRVRSFRDSMSSTGSGGGYNKFDSRTGMLSLEQQAAGTMAMLEARVATRADPSGQGASSRNSERMQQRTTWERRIWVMVSRICTCFVPDLVLRTGRLKDKDARQAWREKVTICILIAAASALVIVWLEVFAKLFCSASSFYYYTDIVSSTSKMVVVNGKAIDLSGQPPGGVASVVNRYPGKDLSPLFPTFTLLARRKDNNTYGEPMIERCLAEQELIADRWLYYRLVNDTGLRIEQHRLRLCPDPNNPKQPGPPCFYNTSSLNQLKKGVRGGEWDIESLLLKLLAFAMKKHHVGDDIILNQNNNYIIFTRDYVASCSTINNCSYVILNGRVYDVTDYLNSVSSLVPHSSQHTTGVARKLYLNRMFLPLNLTEVLLLNLGQDITSYYYGNVTQNADLYIKCMDRLFYRGIVDDTVLNGCANYNPVLWASLSVGLLVSLLKINFTSLVRMPYFRRFLSFTSKRNSLAPTSNSSDRPPHCILMVPCYAEPPEILRETIESLARSSYDDKRRLLMFVCDGVVTGLQSTRETHQLVLEILGYGGPDPTRQAYISQGQNAKKTNFAKVYSGYYETGSTHRVPYIVIVKIGNSMEIVKIGNSMENRCPKPGNRGKRDSMLMAFAFLERCMDLKANLITPFEYELYHQMYDVLGIDPRLFKYFMVIDADTRVRTEAVQRMVDKMESNEELLAVSGDVRPANPDVNIVTMLQIFQFYLTYNATVASEACLGSVISMSGGFVMYRIWFGEGIEEERKRRRKGKAKARGGGVARNIQSAQDESSMLSTISLSPTSAIQPCCVHPTVLRDLTAPQPDTLHMKNVLLMGEDHYLSTVLLRSHPRHRLGFEPDAISYASLPTTFAALQGQQRRAISSALHNLVELCKVPSHSGVGLRLLALGKLACMLLIPIVVLNMYSLLMLLFIRGWFSYLIAVVSISGVLVLHMLYFLLQWRLKYILWLLLHCSIAIPLFCVWFPLVAFWSADEGDYWYDVWPTTNEQGEPKRLHGILDDTADDVVVPIAGIVYGDRGDEGETREDGLDDVLDGELAEANTSVSDILDDTVPRKRLQEYVAAEEHNHNAAGDPEGEIGLSLPHARGTAIEDPATEIAASTIMNFKSENSVTVSPMPQIHDASGVHTVVGVPPLSSYKSKSSGSGSELDSVWSKAAKHANEDLLPTAQDPFASPFDHHSENSYGNPAALIEDHNLVAPETTVFSDSPFATIRSKTASQPSSTRSRVIHHVQPSHPTVSAMMTNESTMTTGAPSSSRPIISRWYLDGRDVTGDRLSLQSNGSARLSRSSIAGSDLSLPMEEAVSTTRSDRSNSRQLAIHRCQPSDPSNRIAINNDNDNNGLRAANHTKLGQLIPPDIDQPLEICVHRPTRFSQSSTTVINSTPRHFALHPTLPGGSTSAPTANVPPAIPRSREQRDLRADIRNEINFFLQDADLGSITRRQVKDHLFVEFGDEVQEKGLQLFINECIQKFTVARLGLLAEN</sequence>
<evidence type="ECO:0000256" key="2">
    <source>
        <dbReference type="ARBA" id="ARBA00012543"/>
    </source>
</evidence>